<evidence type="ECO:0000259" key="3">
    <source>
        <dbReference type="Pfam" id="PF08541"/>
    </source>
</evidence>
<dbReference type="HOGENOM" id="CLU_039592_1_0_10"/>
<dbReference type="InterPro" id="IPR013747">
    <property type="entry name" value="ACP_syn_III_C"/>
</dbReference>
<dbReference type="Pfam" id="PF08541">
    <property type="entry name" value="ACP_syn_III_C"/>
    <property type="match status" value="1"/>
</dbReference>
<dbReference type="Pfam" id="PF08545">
    <property type="entry name" value="ACP_syn_III"/>
    <property type="match status" value="1"/>
</dbReference>
<evidence type="ECO:0000313" key="6">
    <source>
        <dbReference type="Proteomes" id="UP000009872"/>
    </source>
</evidence>
<reference evidence="5 6" key="1">
    <citation type="submission" date="2012-09" db="EMBL/GenBank/DDBJ databases">
        <title>The Genome Sequence of Bacteroides oleiciplenus YIT 12058.</title>
        <authorList>
            <consortium name="The Broad Institute Genome Sequencing Platform"/>
            <person name="Earl A."/>
            <person name="Ward D."/>
            <person name="Feldgarden M."/>
            <person name="Gevers D."/>
            <person name="Morotomi M."/>
            <person name="Walker B."/>
            <person name="Young S.K."/>
            <person name="Zeng Q."/>
            <person name="Gargeya S."/>
            <person name="Fitzgerald M."/>
            <person name="Haas B."/>
            <person name="Abouelleil A."/>
            <person name="Alvarado L."/>
            <person name="Arachchi H.M."/>
            <person name="Berlin A.M."/>
            <person name="Chapman S.B."/>
            <person name="Goldberg J."/>
            <person name="Griggs A."/>
            <person name="Gujja S."/>
            <person name="Hansen M."/>
            <person name="Howarth C."/>
            <person name="Imamovic A."/>
            <person name="Larimer J."/>
            <person name="McCowen C."/>
            <person name="Montmayeur A."/>
            <person name="Murphy C."/>
            <person name="Neiman D."/>
            <person name="Pearson M."/>
            <person name="Priest M."/>
            <person name="Roberts A."/>
            <person name="Saif S."/>
            <person name="Shea T."/>
            <person name="Sisk P."/>
            <person name="Sykes S."/>
            <person name="Wortman J."/>
            <person name="Nusbaum C."/>
            <person name="Birren B."/>
        </authorList>
    </citation>
    <scope>NUCLEOTIDE SEQUENCE [LARGE SCALE GENOMIC DNA]</scope>
    <source>
        <strain evidence="5 6">YIT 12058</strain>
    </source>
</reference>
<dbReference type="EMBL" id="ADLF01000003">
    <property type="protein sequence ID" value="EKU91875.1"/>
    <property type="molecule type" value="Genomic_DNA"/>
</dbReference>
<dbReference type="AlphaFoldDB" id="K9ERV0"/>
<protein>
    <submittedName>
        <fullName evidence="5">3-oxoacyl-[acyl-carrier-protein] synthase 3</fullName>
    </submittedName>
</protein>
<dbReference type="Gene3D" id="3.40.47.10">
    <property type="match status" value="1"/>
</dbReference>
<keyword evidence="2" id="KW-0012">Acyltransferase</keyword>
<dbReference type="eggNOG" id="COG0332">
    <property type="taxonomic scope" value="Bacteria"/>
</dbReference>
<dbReference type="GO" id="GO:0004315">
    <property type="term" value="F:3-oxoacyl-[acyl-carrier-protein] synthase activity"/>
    <property type="evidence" value="ECO:0007669"/>
    <property type="project" value="InterPro"/>
</dbReference>
<dbReference type="GO" id="GO:0006633">
    <property type="term" value="P:fatty acid biosynthetic process"/>
    <property type="evidence" value="ECO:0007669"/>
    <property type="project" value="InterPro"/>
</dbReference>
<dbReference type="InterPro" id="IPR013751">
    <property type="entry name" value="ACP_syn_III_N"/>
</dbReference>
<sequence length="325" mass="36054">MDSLSDIYGMSEVQNIIKATGVQRVRIADEDMTSSDMCQKAAEYLISREEIDRKEIDGVVFVSQTCDYILPATSITLQDRLKLSKDTVCIDIHYGCSGYIYGLFQAALWISSGACKNVLVLAGDTTSRMINKQDKSLRMVFGDCGTATLMSMGNYPMGFHIQSDGSGSDRLIVPAGGFRTPVSEKTSILEWDEDHNGRTKNDLYMDGMAIFNFAITNVHKNVNDLLEKMQWDKEEVGLYALHQANDFMVNYVRKKLKAPIEKVPTNVANYGNTGPATIPLLFSDICSRQSYDLSKVVMSGFGVGLSWGSIATNLSVTKFYEPINK</sequence>
<dbReference type="GO" id="GO:0044550">
    <property type="term" value="P:secondary metabolite biosynthetic process"/>
    <property type="evidence" value="ECO:0007669"/>
    <property type="project" value="TreeGrafter"/>
</dbReference>
<accession>K9ERV0</accession>
<dbReference type="CDD" id="cd00830">
    <property type="entry name" value="KAS_III"/>
    <property type="match status" value="1"/>
</dbReference>
<name>K9ERV0_9BACE</name>
<dbReference type="InterPro" id="IPR016039">
    <property type="entry name" value="Thiolase-like"/>
</dbReference>
<evidence type="ECO:0000256" key="2">
    <source>
        <dbReference type="ARBA" id="ARBA00023315"/>
    </source>
</evidence>
<dbReference type="PATRIC" id="fig|742727.4.peg.864"/>
<proteinExistence type="predicted"/>
<dbReference type="PANTHER" id="PTHR34069:SF2">
    <property type="entry name" value="BETA-KETOACYL-[ACYL-CARRIER-PROTEIN] SYNTHASE III"/>
    <property type="match status" value="1"/>
</dbReference>
<evidence type="ECO:0000313" key="5">
    <source>
        <dbReference type="EMBL" id="EKU91875.1"/>
    </source>
</evidence>
<dbReference type="Proteomes" id="UP000009872">
    <property type="component" value="Unassembled WGS sequence"/>
</dbReference>
<feature type="domain" description="Beta-ketoacyl-[acyl-carrier-protein] synthase III C-terminal" evidence="3">
    <location>
        <begin position="226"/>
        <end position="312"/>
    </location>
</feature>
<comment type="caution">
    <text evidence="5">The sequence shown here is derived from an EMBL/GenBank/DDBJ whole genome shotgun (WGS) entry which is preliminary data.</text>
</comment>
<evidence type="ECO:0000259" key="4">
    <source>
        <dbReference type="Pfam" id="PF08545"/>
    </source>
</evidence>
<feature type="domain" description="Beta-ketoacyl-[acyl-carrier-protein] synthase III N-terminal" evidence="4">
    <location>
        <begin position="90"/>
        <end position="165"/>
    </location>
</feature>
<keyword evidence="1" id="KW-0808">Transferase</keyword>
<dbReference type="PANTHER" id="PTHR34069">
    <property type="entry name" value="3-OXOACYL-[ACYL-CARRIER-PROTEIN] SYNTHASE 3"/>
    <property type="match status" value="1"/>
</dbReference>
<gene>
    <name evidence="5" type="ORF">HMPREF9447_00861</name>
</gene>
<dbReference type="SUPFAM" id="SSF53901">
    <property type="entry name" value="Thiolase-like"/>
    <property type="match status" value="1"/>
</dbReference>
<evidence type="ECO:0000256" key="1">
    <source>
        <dbReference type="ARBA" id="ARBA00022679"/>
    </source>
</evidence>
<dbReference type="STRING" id="742727.HMPREF9447_00861"/>
<organism evidence="5 6">
    <name type="scientific">Bacteroides oleiciplenus YIT 12058</name>
    <dbReference type="NCBI Taxonomy" id="742727"/>
    <lineage>
        <taxon>Bacteria</taxon>
        <taxon>Pseudomonadati</taxon>
        <taxon>Bacteroidota</taxon>
        <taxon>Bacteroidia</taxon>
        <taxon>Bacteroidales</taxon>
        <taxon>Bacteroidaceae</taxon>
        <taxon>Bacteroides</taxon>
    </lineage>
</organism>
<keyword evidence="6" id="KW-1185">Reference proteome</keyword>